<name>A0A975B1A2_9BACT</name>
<reference evidence="2" key="1">
    <citation type="submission" date="2019-11" db="EMBL/GenBank/DDBJ databases">
        <authorList>
            <person name="Kojima H."/>
        </authorList>
    </citation>
    <scope>NUCLEOTIDE SEQUENCE</scope>
    <source>
        <strain evidence="2">H1576</strain>
    </source>
</reference>
<sequence>MNIKKWVQLTLLSSIIMIFLMGMTNYIVDPYNIYNHEYFKFKKSCQDNKLRLVKIIKTEEIKPKSICLGTSRALTGLNPKHSYFIQPSYNLATSGSSMYENKLYLMHVIKQGNLKRVLLSLDYIMFNTDKQAKYLDFESYFEKNKFSLIFSIDTLLDSVNTVIAMQDSGILYLENGQRTHDCFQKRVDSLNGHLGLMKKDESIYYKNYSTDYIYQDTKRNSFLDLEDIVKLCYENKIDLDIIFNPSHIRQWEALDYYLSYDKWLQWKKDVVITVNKIAKNYNKSPFRIVDFAIYHQFTAEVIPNNNSKMQYYWESSHYKNALGNIVLDVLEKNGSDKYKGFGVGLYLSNIDQHINEQKVQRNQFIDADNFKYNNKEYLNQKQEK</sequence>
<evidence type="ECO:0000313" key="2">
    <source>
        <dbReference type="EMBL" id="QSZ42372.1"/>
    </source>
</evidence>
<dbReference type="KEGG" id="saqt:GJV85_09725"/>
<keyword evidence="1" id="KW-0472">Membrane</keyword>
<organism evidence="2 3">
    <name type="scientific">Sulfurimonas aquatica</name>
    <dbReference type="NCBI Taxonomy" id="2672570"/>
    <lineage>
        <taxon>Bacteria</taxon>
        <taxon>Pseudomonadati</taxon>
        <taxon>Campylobacterota</taxon>
        <taxon>Epsilonproteobacteria</taxon>
        <taxon>Campylobacterales</taxon>
        <taxon>Sulfurimonadaceae</taxon>
        <taxon>Sulfurimonas</taxon>
    </lineage>
</organism>
<evidence type="ECO:0000256" key="1">
    <source>
        <dbReference type="SAM" id="Phobius"/>
    </source>
</evidence>
<proteinExistence type="predicted"/>
<keyword evidence="1" id="KW-0812">Transmembrane</keyword>
<reference evidence="2" key="2">
    <citation type="submission" date="2021-04" db="EMBL/GenBank/DDBJ databases">
        <title>Isolation and characterization of a novel species of the genus Sulfurimonas.</title>
        <authorList>
            <person name="Fukui M."/>
        </authorList>
    </citation>
    <scope>NUCLEOTIDE SEQUENCE</scope>
    <source>
        <strain evidence="2">H1576</strain>
    </source>
</reference>
<dbReference type="AlphaFoldDB" id="A0A975B1A2"/>
<feature type="transmembrane region" description="Helical" evidence="1">
    <location>
        <begin position="6"/>
        <end position="28"/>
    </location>
</feature>
<keyword evidence="3" id="KW-1185">Reference proteome</keyword>
<accession>A0A975B1A2</accession>
<gene>
    <name evidence="2" type="ORF">GJV85_09725</name>
</gene>
<dbReference type="RefSeq" id="WP_207561188.1">
    <property type="nucleotide sequence ID" value="NZ_CP046072.1"/>
</dbReference>
<evidence type="ECO:0000313" key="3">
    <source>
        <dbReference type="Proteomes" id="UP000671852"/>
    </source>
</evidence>
<dbReference type="Proteomes" id="UP000671852">
    <property type="component" value="Chromosome"/>
</dbReference>
<protein>
    <submittedName>
        <fullName evidence="2">Uncharacterized protein</fullName>
    </submittedName>
</protein>
<keyword evidence="1" id="KW-1133">Transmembrane helix</keyword>
<dbReference type="EMBL" id="CP046072">
    <property type="protein sequence ID" value="QSZ42372.1"/>
    <property type="molecule type" value="Genomic_DNA"/>
</dbReference>